<proteinExistence type="predicted"/>
<evidence type="ECO:0000313" key="1">
    <source>
        <dbReference type="EMBL" id="MFC4409611.1"/>
    </source>
</evidence>
<organism evidence="1 2">
    <name type="scientific">Chungangia koreensis</name>
    <dbReference type="NCBI Taxonomy" id="752657"/>
    <lineage>
        <taxon>Bacteria</taxon>
        <taxon>Bacillati</taxon>
        <taxon>Bacillota</taxon>
        <taxon>Bacilli</taxon>
        <taxon>Lactobacillales</taxon>
        <taxon>Chungangia</taxon>
    </lineage>
</organism>
<dbReference type="RefSeq" id="WP_378152537.1">
    <property type="nucleotide sequence ID" value="NZ_JBHSEC010000003.1"/>
</dbReference>
<gene>
    <name evidence="1" type="ORF">ACFOZY_04060</name>
</gene>
<sequence length="202" mass="22455">MIGILLTKTQIERPIGDIGHPNTLPFPAVFETASREEELLPLARNLKSRGAKTLITEHLTDPQKFHELSIPTFTSPLILLPTLIPSIPGKIAIFSDKEASITPKLLETYHVPPNFPLIPSGMDDMPAFTEAYVFGTRPIDVEAINFELTFVTQRIRKANPDLGAIILMSPYMSAFRKAIQEAADVPIYDIVSLVKFVHDSYS</sequence>
<name>A0ABV8X238_9LACT</name>
<evidence type="ECO:0000313" key="2">
    <source>
        <dbReference type="Proteomes" id="UP001595817"/>
    </source>
</evidence>
<accession>A0ABV8X238</accession>
<keyword evidence="2" id="KW-1185">Reference proteome</keyword>
<dbReference type="Proteomes" id="UP001595817">
    <property type="component" value="Unassembled WGS sequence"/>
</dbReference>
<dbReference type="EMBL" id="JBHSEC010000003">
    <property type="protein sequence ID" value="MFC4409611.1"/>
    <property type="molecule type" value="Genomic_DNA"/>
</dbReference>
<protein>
    <submittedName>
        <fullName evidence="1">Uncharacterized protein</fullName>
    </submittedName>
</protein>
<reference evidence="2" key="1">
    <citation type="journal article" date="2019" name="Int. J. Syst. Evol. Microbiol.">
        <title>The Global Catalogue of Microorganisms (GCM) 10K type strain sequencing project: providing services to taxonomists for standard genome sequencing and annotation.</title>
        <authorList>
            <consortium name="The Broad Institute Genomics Platform"/>
            <consortium name="The Broad Institute Genome Sequencing Center for Infectious Disease"/>
            <person name="Wu L."/>
            <person name="Ma J."/>
        </authorList>
    </citation>
    <scope>NUCLEOTIDE SEQUENCE [LARGE SCALE GENOMIC DNA]</scope>
    <source>
        <strain evidence="2">CCUG 59778</strain>
    </source>
</reference>
<comment type="caution">
    <text evidence="1">The sequence shown here is derived from an EMBL/GenBank/DDBJ whole genome shotgun (WGS) entry which is preliminary data.</text>
</comment>